<feature type="compositionally biased region" description="Basic and acidic residues" evidence="1">
    <location>
        <begin position="734"/>
        <end position="745"/>
    </location>
</feature>
<gene>
    <name evidence="3" type="ORF">Anapl_09684</name>
</gene>
<evidence type="ECO:0000313" key="4">
    <source>
        <dbReference type="Proteomes" id="UP000296049"/>
    </source>
</evidence>
<evidence type="ECO:0000313" key="3">
    <source>
        <dbReference type="EMBL" id="EOB07340.1"/>
    </source>
</evidence>
<dbReference type="AlphaFoldDB" id="R0LZT3"/>
<keyword evidence="2" id="KW-0732">Signal</keyword>
<sequence length="937" mass="103544">MAIIATGLTLRIFQACYVSAFLPAQRASTGQGVTEAVLLRFIGLSKQAKKRNQSLSPGDKLILHQSLPAHCPETEGCLNVCSFHHHCLTNHHLPDSLPHIQQREEPFYSSPGRQSTCKWQWDARFLLSQHASHYHHDFFSSKELASLLVQQALRTDGQLKHFIPHLYKRVAGSSWALQLPIAQQQRETYKPLVKDRICSTPCSTLAARLSVPARCKGKAPKLWLIPLHFIPRPSPICKEPPAAQLPPGPAVAVVAFPVCDSGITYGKGGVPRSLLLPLRCRWLAEGQQRVSVVGHNEQSAPWAVQETQQKFMIHTGTCPDFSDFLKSEGVSEQQPLASSLTLLLEQIHLPCASLPAKASASSLSDKRSKCVLRCRTADVCEMCRAVSLTKREAVFAHNPYSQYTRHHQSVFLSVIAGSRGGKSPQETSEKCKSRHLEKNKTVIKNGEDTFEFNLHSEERGGIQPGMGKQFRARHARPQEDLTRDLGPRDAVTTDVLGRTAPRVPEAITEPLCPWGARRPAPPAAGCSSAGGLRYCIYVTGSTPSCLFGILLCGREGGELNPKHETPVQQRLEWEEQRTIHTSTDGRCSSFLQMATGSWRSPSPVLLEELADALQQRKCLRPPWREACALSPTAHVALAASELFAGGNSEPPAGWRHRHRQPWHSAPLFHKLLGHFQATRASNIGVVWPFTPEKPCHITGITNVKRDWMLRNSSSSILHSVSLQGGHGAAQQRQKHTDQKSSHDTQKSGQETKVQPQWPSVLVCAAHQLLLVKHRRDSKVYAPNRPQTAEPGFPSSSRAGLAQLHRELDRNTTSHQRGAAAAPSLTRLMTIARPSNSGVVWPFTPEKPCHVTGITNVKRDWMLRNSSSSILHSVSLQGGHGAAQQRQKVAAQSDREKLLERKRRGTKRRAAPMQLTVALLAGPFVDQGPHHISEYSQI</sequence>
<keyword evidence="4" id="KW-1185">Reference proteome</keyword>
<feature type="region of interest" description="Disordered" evidence="1">
    <location>
        <begin position="722"/>
        <end position="754"/>
    </location>
</feature>
<dbReference type="Proteomes" id="UP000296049">
    <property type="component" value="Unassembled WGS sequence"/>
</dbReference>
<evidence type="ECO:0000256" key="2">
    <source>
        <dbReference type="SAM" id="SignalP"/>
    </source>
</evidence>
<name>R0LZT3_ANAPL</name>
<organism evidence="3 4">
    <name type="scientific">Anas platyrhynchos</name>
    <name type="common">Mallard</name>
    <name type="synonym">Anas boschas</name>
    <dbReference type="NCBI Taxonomy" id="8839"/>
    <lineage>
        <taxon>Eukaryota</taxon>
        <taxon>Metazoa</taxon>
        <taxon>Chordata</taxon>
        <taxon>Craniata</taxon>
        <taxon>Vertebrata</taxon>
        <taxon>Euteleostomi</taxon>
        <taxon>Archelosauria</taxon>
        <taxon>Archosauria</taxon>
        <taxon>Dinosauria</taxon>
        <taxon>Saurischia</taxon>
        <taxon>Theropoda</taxon>
        <taxon>Coelurosauria</taxon>
        <taxon>Aves</taxon>
        <taxon>Neognathae</taxon>
        <taxon>Galloanserae</taxon>
        <taxon>Anseriformes</taxon>
        <taxon>Anatidae</taxon>
        <taxon>Anatinae</taxon>
        <taxon>Anas</taxon>
    </lineage>
</organism>
<reference evidence="4" key="1">
    <citation type="journal article" date="2013" name="Nat. Genet.">
        <title>The duck genome and transcriptome provide insight into an avian influenza virus reservoir species.</title>
        <authorList>
            <person name="Huang Y."/>
            <person name="Li Y."/>
            <person name="Burt D.W."/>
            <person name="Chen H."/>
            <person name="Zhang Y."/>
            <person name="Qian W."/>
            <person name="Kim H."/>
            <person name="Gan S."/>
            <person name="Zhao Y."/>
            <person name="Li J."/>
            <person name="Yi K."/>
            <person name="Feng H."/>
            <person name="Zhu P."/>
            <person name="Li B."/>
            <person name="Liu Q."/>
            <person name="Fairley S."/>
            <person name="Magor K.E."/>
            <person name="Du Z."/>
            <person name="Hu X."/>
            <person name="Goodman L."/>
            <person name="Tafer H."/>
            <person name="Vignal A."/>
            <person name="Lee T."/>
            <person name="Kim K.W."/>
            <person name="Sheng Z."/>
            <person name="An Y."/>
            <person name="Searle S."/>
            <person name="Herrero J."/>
            <person name="Groenen M.A."/>
            <person name="Crooijmans R.P."/>
            <person name="Faraut T."/>
            <person name="Cai Q."/>
            <person name="Webster R.G."/>
            <person name="Aldridge J.R."/>
            <person name="Warren W.C."/>
            <person name="Bartschat S."/>
            <person name="Kehr S."/>
            <person name="Marz M."/>
            <person name="Stadler P.F."/>
            <person name="Smith J."/>
            <person name="Kraus R.H."/>
            <person name="Zhao Y."/>
            <person name="Ren L."/>
            <person name="Fei J."/>
            <person name="Morisson M."/>
            <person name="Kaiser P."/>
            <person name="Griffin D.K."/>
            <person name="Rao M."/>
            <person name="Pitel F."/>
            <person name="Wang J."/>
            <person name="Li N."/>
        </authorList>
    </citation>
    <scope>NUCLEOTIDE SEQUENCE [LARGE SCALE GENOMIC DNA]</scope>
</reference>
<dbReference type="EMBL" id="KB742537">
    <property type="protein sequence ID" value="EOB07340.1"/>
    <property type="molecule type" value="Genomic_DNA"/>
</dbReference>
<feature type="signal peptide" evidence="2">
    <location>
        <begin position="1"/>
        <end position="20"/>
    </location>
</feature>
<accession>R0LZT3</accession>
<proteinExistence type="predicted"/>
<feature type="chain" id="PRO_5004344561" evidence="2">
    <location>
        <begin position="21"/>
        <end position="937"/>
    </location>
</feature>
<evidence type="ECO:0000256" key="1">
    <source>
        <dbReference type="SAM" id="MobiDB-lite"/>
    </source>
</evidence>
<protein>
    <submittedName>
        <fullName evidence="3">Uncharacterized protein</fullName>
    </submittedName>
</protein>